<evidence type="ECO:0000313" key="2">
    <source>
        <dbReference type="Proteomes" id="UP000039865"/>
    </source>
</evidence>
<reference evidence="1 2" key="1">
    <citation type="submission" date="2014-06" db="EMBL/GenBank/DDBJ databases">
        <authorList>
            <person name="Swart Estienne"/>
        </authorList>
    </citation>
    <scope>NUCLEOTIDE SEQUENCE [LARGE SCALE GENOMIC DNA]</scope>
    <source>
        <strain evidence="1 2">130c</strain>
    </source>
</reference>
<dbReference type="InParanoid" id="A0A077ZN52"/>
<proteinExistence type="predicted"/>
<sequence length="381" mass="44039">MVSQVSPNILGVRDLTGDIYILYTDLNELGVFCVIANDLSEIAILQNIEQINSIYNSMFIHQSSDLVLLMGTQITQDQQFAIFVVGFNKDQPIMSGIYIQYNASTLVNYDAIIPQMEEGQDYIVGCLESQAKNKPLLGMIIHQYFTENLMVIYRKPAETLRSFQCLGLSVAKRDDIQIVYSSVLENEVKIIIAKIKKDPFDKITPFDNAIYEYFNIQKHTVNPKYFKYISNDINDFFHLGNIFATDNQQRAYFALLNSNTYFSITGNQDYGMNQIYNYLSQQSSFSGSGFFVSQDPILRPKIQENQTILPYLRIWQEYLIICPQSLIAIWELNVKFIFQVLFLPMIAVKEAQKDNILLRSLMMMKKLQDFQDFSIKAKMHQ</sequence>
<dbReference type="EMBL" id="CCKQ01000348">
    <property type="protein sequence ID" value="CDW71407.1"/>
    <property type="molecule type" value="Genomic_DNA"/>
</dbReference>
<evidence type="ECO:0000313" key="1">
    <source>
        <dbReference type="EMBL" id="CDW71407.1"/>
    </source>
</evidence>
<gene>
    <name evidence="1" type="primary">Contig181.g217</name>
    <name evidence="1" type="ORF">STYLEM_350</name>
</gene>
<dbReference type="AlphaFoldDB" id="A0A077ZN52"/>
<keyword evidence="2" id="KW-1185">Reference proteome</keyword>
<dbReference type="Proteomes" id="UP000039865">
    <property type="component" value="Unassembled WGS sequence"/>
</dbReference>
<organism evidence="1 2">
    <name type="scientific">Stylonychia lemnae</name>
    <name type="common">Ciliate</name>
    <dbReference type="NCBI Taxonomy" id="5949"/>
    <lineage>
        <taxon>Eukaryota</taxon>
        <taxon>Sar</taxon>
        <taxon>Alveolata</taxon>
        <taxon>Ciliophora</taxon>
        <taxon>Intramacronucleata</taxon>
        <taxon>Spirotrichea</taxon>
        <taxon>Stichotrichia</taxon>
        <taxon>Sporadotrichida</taxon>
        <taxon>Oxytrichidae</taxon>
        <taxon>Stylonychinae</taxon>
        <taxon>Stylonychia</taxon>
    </lineage>
</organism>
<protein>
    <submittedName>
        <fullName evidence="1">Uncharacterized protein</fullName>
    </submittedName>
</protein>
<name>A0A077ZN52_STYLE</name>
<accession>A0A077ZN52</accession>